<dbReference type="EMBL" id="JAACJK010000057">
    <property type="protein sequence ID" value="KAF5337206.1"/>
    <property type="molecule type" value="Genomic_DNA"/>
</dbReference>
<keyword evidence="3" id="KW-1185">Reference proteome</keyword>
<accession>A0A8H5C8Q7</accession>
<evidence type="ECO:0000313" key="3">
    <source>
        <dbReference type="Proteomes" id="UP000541558"/>
    </source>
</evidence>
<feature type="compositionally biased region" description="Acidic residues" evidence="1">
    <location>
        <begin position="577"/>
        <end position="586"/>
    </location>
</feature>
<gene>
    <name evidence="2" type="ORF">D9611_003268</name>
</gene>
<sequence>MPEPVPPTLATSKSFSGVDSPTITTNMANRRISSSTSTLEFFAPAAKSFQPLPYTPHALFGTAENRAKSFTARNPQRAQDTLAHPGMEPLATDPNVVFIRPPFTSFPNAHLYTDGLSYQTLANNPEWFLDAKDFTHENNTNPDAIPYPTILEPPRGWCPARKKDLKERGESWPEGEEPRLRCTFCRRTYAGVNAKSMWRRHVFEKHKIAMANRRDGNERPRGRSSGSRLLLVFDEYTFSLKFAEENKQLPNSKPREQPHDKVLSMEVAPQPNTDIIPHKSKFRSALPREESKPQSRRDHDKDDVFTRPKTPVLSHPEASGSGSSSVKLELEDTFNENDARLSPLLQPHPDEDLPPEITKSSLLITEPPSPYDQSVTPAFRHSPPRLPSDQPWRFPSPSHPLHFQTRDVPLTMLAPSPLFKVSLTSGASPQSSPLSTPNVSRSSDLKTPSTLGFSMRSGSRPWFLKNHFGSPLEKHSKAKGRFGSSPLSSSLRGTPASHKRNISALSSDDWFGDSVLQSDPFAALCSPWNRPSRDSSPRKGIRSLGDVSPVLRTAMPIDLGLGIGLLAPFSLPKEPPTPEDIDAELEAMERAEIGRAAGPSVPRKQPLSDSPSHCSPPSKRRRLSSP</sequence>
<proteinExistence type="predicted"/>
<feature type="region of interest" description="Disordered" evidence="1">
    <location>
        <begin position="1"/>
        <end position="21"/>
    </location>
</feature>
<feature type="compositionally biased region" description="Polar residues" evidence="1">
    <location>
        <begin position="423"/>
        <end position="452"/>
    </location>
</feature>
<dbReference type="Proteomes" id="UP000541558">
    <property type="component" value="Unassembled WGS sequence"/>
</dbReference>
<feature type="compositionally biased region" description="Basic and acidic residues" evidence="1">
    <location>
        <begin position="286"/>
        <end position="306"/>
    </location>
</feature>
<feature type="region of interest" description="Disordered" evidence="1">
    <location>
        <begin position="423"/>
        <end position="453"/>
    </location>
</feature>
<organism evidence="2 3">
    <name type="scientific">Ephemerocybe angulata</name>
    <dbReference type="NCBI Taxonomy" id="980116"/>
    <lineage>
        <taxon>Eukaryota</taxon>
        <taxon>Fungi</taxon>
        <taxon>Dikarya</taxon>
        <taxon>Basidiomycota</taxon>
        <taxon>Agaricomycotina</taxon>
        <taxon>Agaricomycetes</taxon>
        <taxon>Agaricomycetidae</taxon>
        <taxon>Agaricales</taxon>
        <taxon>Agaricineae</taxon>
        <taxon>Psathyrellaceae</taxon>
        <taxon>Ephemerocybe</taxon>
    </lineage>
</organism>
<evidence type="ECO:0000313" key="2">
    <source>
        <dbReference type="EMBL" id="KAF5337206.1"/>
    </source>
</evidence>
<feature type="region of interest" description="Disordered" evidence="1">
    <location>
        <begin position="474"/>
        <end position="496"/>
    </location>
</feature>
<dbReference type="OrthoDB" id="2333993at2759"/>
<reference evidence="2 3" key="1">
    <citation type="journal article" date="2020" name="ISME J.">
        <title>Uncovering the hidden diversity of litter-decomposition mechanisms in mushroom-forming fungi.</title>
        <authorList>
            <person name="Floudas D."/>
            <person name="Bentzer J."/>
            <person name="Ahren D."/>
            <person name="Johansson T."/>
            <person name="Persson P."/>
            <person name="Tunlid A."/>
        </authorList>
    </citation>
    <scope>NUCLEOTIDE SEQUENCE [LARGE SCALE GENOMIC DNA]</scope>
    <source>
        <strain evidence="2 3">CBS 175.51</strain>
    </source>
</reference>
<dbReference type="AlphaFoldDB" id="A0A8H5C8Q7"/>
<evidence type="ECO:0000256" key="1">
    <source>
        <dbReference type="SAM" id="MobiDB-lite"/>
    </source>
</evidence>
<feature type="region of interest" description="Disordered" evidence="1">
    <location>
        <begin position="267"/>
        <end position="328"/>
    </location>
</feature>
<feature type="compositionally biased region" description="Polar residues" evidence="1">
    <location>
        <begin position="9"/>
        <end position="21"/>
    </location>
</feature>
<feature type="region of interest" description="Disordered" evidence="1">
    <location>
        <begin position="570"/>
        <end position="626"/>
    </location>
</feature>
<comment type="caution">
    <text evidence="2">The sequence shown here is derived from an EMBL/GenBank/DDBJ whole genome shotgun (WGS) entry which is preliminary data.</text>
</comment>
<name>A0A8H5C8Q7_9AGAR</name>
<protein>
    <submittedName>
        <fullName evidence="2">Uncharacterized protein</fullName>
    </submittedName>
</protein>